<evidence type="ECO:0000256" key="1">
    <source>
        <dbReference type="SAM" id="SignalP"/>
    </source>
</evidence>
<reference evidence="2" key="1">
    <citation type="submission" date="2020-07" db="EMBL/GenBank/DDBJ databases">
        <title>Multicomponent nature underlies the extraordinary mechanical properties of spider dragline silk.</title>
        <authorList>
            <person name="Kono N."/>
            <person name="Nakamura H."/>
            <person name="Mori M."/>
            <person name="Yoshida Y."/>
            <person name="Ohtoshi R."/>
            <person name="Malay A.D."/>
            <person name="Moran D.A.P."/>
            <person name="Tomita M."/>
            <person name="Numata K."/>
            <person name="Arakawa K."/>
        </authorList>
    </citation>
    <scope>NUCLEOTIDE SEQUENCE</scope>
</reference>
<keyword evidence="1" id="KW-0732">Signal</keyword>
<feature type="signal peptide" evidence="1">
    <location>
        <begin position="1"/>
        <end position="17"/>
    </location>
</feature>
<dbReference type="EMBL" id="BMAO01014084">
    <property type="protein sequence ID" value="GFQ92805.1"/>
    <property type="molecule type" value="Genomic_DNA"/>
</dbReference>
<organism evidence="2 3">
    <name type="scientific">Trichonephila clavata</name>
    <name type="common">Joro spider</name>
    <name type="synonym">Nephila clavata</name>
    <dbReference type="NCBI Taxonomy" id="2740835"/>
    <lineage>
        <taxon>Eukaryota</taxon>
        <taxon>Metazoa</taxon>
        <taxon>Ecdysozoa</taxon>
        <taxon>Arthropoda</taxon>
        <taxon>Chelicerata</taxon>
        <taxon>Arachnida</taxon>
        <taxon>Araneae</taxon>
        <taxon>Araneomorphae</taxon>
        <taxon>Entelegynae</taxon>
        <taxon>Araneoidea</taxon>
        <taxon>Nephilidae</taxon>
        <taxon>Trichonephila</taxon>
    </lineage>
</organism>
<keyword evidence="3" id="KW-1185">Reference proteome</keyword>
<gene>
    <name evidence="2" type="ORF">TNCT_497651</name>
</gene>
<comment type="caution">
    <text evidence="2">The sequence shown here is derived from an EMBL/GenBank/DDBJ whole genome shotgun (WGS) entry which is preliminary data.</text>
</comment>
<evidence type="ECO:0000313" key="3">
    <source>
        <dbReference type="Proteomes" id="UP000887116"/>
    </source>
</evidence>
<dbReference type="AlphaFoldDB" id="A0A8X6J5P8"/>
<evidence type="ECO:0008006" key="4">
    <source>
        <dbReference type="Google" id="ProtNLM"/>
    </source>
</evidence>
<accession>A0A8X6J5P8</accession>
<dbReference type="Proteomes" id="UP000887116">
    <property type="component" value="Unassembled WGS sequence"/>
</dbReference>
<sequence length="88" mass="9793">MFPAVLLAVSLVESALLVKLSCENKGYASAAVRAFYHRENLRHGPMSIKGIRAMIKRFEETGKLGVQPRRDRKRITPVLDAIKTAIDA</sequence>
<protein>
    <recommendedName>
        <fullName evidence="4">DUF4817 domain-containing protein</fullName>
    </recommendedName>
</protein>
<name>A0A8X6J5P8_TRICU</name>
<proteinExistence type="predicted"/>
<feature type="chain" id="PRO_5036444679" description="DUF4817 domain-containing protein" evidence="1">
    <location>
        <begin position="18"/>
        <end position="88"/>
    </location>
</feature>
<evidence type="ECO:0000313" key="2">
    <source>
        <dbReference type="EMBL" id="GFQ92805.1"/>
    </source>
</evidence>